<dbReference type="KEGG" id="rof:AAGW17_04780"/>
<dbReference type="EMBL" id="CP157197">
    <property type="protein sequence ID" value="XBG66801.1"/>
    <property type="molecule type" value="Genomic_DNA"/>
</dbReference>
<protein>
    <recommendedName>
        <fullName evidence="1">LepB N-terminal domain-containing protein</fullName>
    </recommendedName>
</protein>
<organism evidence="2">
    <name type="scientific">Rickettsia oklahomensis</name>
    <dbReference type="NCBI Taxonomy" id="3141789"/>
    <lineage>
        <taxon>Bacteria</taxon>
        <taxon>Pseudomonadati</taxon>
        <taxon>Pseudomonadota</taxon>
        <taxon>Alphaproteobacteria</taxon>
        <taxon>Rickettsiales</taxon>
        <taxon>Rickettsiaceae</taxon>
        <taxon>Rickettsieae</taxon>
        <taxon>Rickettsia</taxon>
        <taxon>belli group</taxon>
    </lineage>
</organism>
<accession>A0AAU7BZH5</accession>
<reference evidence="2" key="1">
    <citation type="submission" date="2024-05" db="EMBL/GenBank/DDBJ databases">
        <title>Characterization of a novel Rickettsia species. (Rickettsia oklahomia sp. nov.) from Amblyomma americanum ticks.</title>
        <authorList>
            <person name="Korla P.K."/>
            <person name="Karounos M."/>
            <person name="Wilson J.M."/>
            <person name="Little S.E."/>
            <person name="Qurollo B.A."/>
        </authorList>
    </citation>
    <scope>NUCLEOTIDE SEQUENCE</scope>
    <source>
        <strain evidence="2">Oklahoma-10</strain>
    </source>
</reference>
<evidence type="ECO:0000313" key="2">
    <source>
        <dbReference type="EMBL" id="XBG66801.1"/>
    </source>
</evidence>
<feature type="domain" description="LepB N-terminal" evidence="1">
    <location>
        <begin position="144"/>
        <end position="311"/>
    </location>
</feature>
<gene>
    <name evidence="2" type="ORF">AAGW17_04780</name>
</gene>
<evidence type="ECO:0000259" key="1">
    <source>
        <dbReference type="Pfam" id="PF18640"/>
    </source>
</evidence>
<dbReference type="RefSeq" id="WP_347939428.1">
    <property type="nucleotide sequence ID" value="NZ_CP157197.1"/>
</dbReference>
<dbReference type="AlphaFoldDB" id="A0AAU7BZH5"/>
<name>A0AAU7BZH5_9RICK</name>
<proteinExistence type="predicted"/>
<dbReference type="Pfam" id="PF18640">
    <property type="entry name" value="LepB_N"/>
    <property type="match status" value="1"/>
</dbReference>
<dbReference type="InterPro" id="IPR040519">
    <property type="entry name" value="LepB_N"/>
</dbReference>
<sequence length="517" mass="59356">MRQNTKSVFKGWNLLRPKGGGANEAGEYGGVYQSSDGKITAMIKKEDSISKNIAEFLGSQIFKVITPGNGAKVNLISPDNLNKSKAIDSQIYVKSEFIENYISDMYVDMDKHMSAKTKPSAWFRKDSGRPLFMGTRNKLFRTFENAFKEIKYQNFEKIMSASLLIGDFDVHVGNIGVIRDQENPNTLPKLVRIDFAGSFDNLTNNIYPNSRARHLPGFGPTNHFREFPSSLRNKNTQFADSLLAVSKIDLSKTINKSFDELTKYYSNEAIAEFAKQAMPKKFNNKRSQEITPEEIKASLIDIMKKRQESLKEYGLEIKINSLISKKYSFPYYEVKEQALKALMKEYPDYFKKILNYETRKKEKIKLRNKVTTDFARILEILGVRDSAKKHLIKTIKSLNEDIKYERKLTDFSDTVKIKKEPEQKSVRINVDANREYVDVLAKFRQEVGADYIVSVNPSQLGLAKKVKKKDQDLLKLDEEDLKHINNLKEKVMNPTKTTLINVNTKPLKSKESKAKVR</sequence>